<organism evidence="1 2">
    <name type="scientific">Portunus trituberculatus</name>
    <name type="common">Swimming crab</name>
    <name type="synonym">Neptunus trituberculatus</name>
    <dbReference type="NCBI Taxonomy" id="210409"/>
    <lineage>
        <taxon>Eukaryota</taxon>
        <taxon>Metazoa</taxon>
        <taxon>Ecdysozoa</taxon>
        <taxon>Arthropoda</taxon>
        <taxon>Crustacea</taxon>
        <taxon>Multicrustacea</taxon>
        <taxon>Malacostraca</taxon>
        <taxon>Eumalacostraca</taxon>
        <taxon>Eucarida</taxon>
        <taxon>Decapoda</taxon>
        <taxon>Pleocyemata</taxon>
        <taxon>Brachyura</taxon>
        <taxon>Eubrachyura</taxon>
        <taxon>Portunoidea</taxon>
        <taxon>Portunidae</taxon>
        <taxon>Portuninae</taxon>
        <taxon>Portunus</taxon>
    </lineage>
</organism>
<accession>A0A5B7D4P5</accession>
<keyword evidence="2" id="KW-1185">Reference proteome</keyword>
<evidence type="ECO:0000313" key="1">
    <source>
        <dbReference type="EMBL" id="MPC14923.1"/>
    </source>
</evidence>
<protein>
    <submittedName>
        <fullName evidence="1">Uncharacterized protein</fullName>
    </submittedName>
</protein>
<dbReference type="AlphaFoldDB" id="A0A5B7D4P5"/>
<dbReference type="Proteomes" id="UP000324222">
    <property type="component" value="Unassembled WGS sequence"/>
</dbReference>
<dbReference type="EMBL" id="VSRR010000389">
    <property type="protein sequence ID" value="MPC14923.1"/>
    <property type="molecule type" value="Genomic_DNA"/>
</dbReference>
<sequence length="97" mass="11158">MKLTTYIANSSDDGTRVRESASVRLWVSSSAHLSVYLGKVRVEKIVRKVNDNEKRNYQAVNGLKTKTAVKRMKEGRWWKMSARGSVHKRSDIEEEAF</sequence>
<proteinExistence type="predicted"/>
<comment type="caution">
    <text evidence="1">The sequence shown here is derived from an EMBL/GenBank/DDBJ whole genome shotgun (WGS) entry which is preliminary data.</text>
</comment>
<reference evidence="1 2" key="1">
    <citation type="submission" date="2019-05" db="EMBL/GenBank/DDBJ databases">
        <title>Another draft genome of Portunus trituberculatus and its Hox gene families provides insights of decapod evolution.</title>
        <authorList>
            <person name="Jeong J.-H."/>
            <person name="Song I."/>
            <person name="Kim S."/>
            <person name="Choi T."/>
            <person name="Kim D."/>
            <person name="Ryu S."/>
            <person name="Kim W."/>
        </authorList>
    </citation>
    <scope>NUCLEOTIDE SEQUENCE [LARGE SCALE GENOMIC DNA]</scope>
    <source>
        <tissue evidence="1">Muscle</tissue>
    </source>
</reference>
<name>A0A5B7D4P5_PORTR</name>
<evidence type="ECO:0000313" key="2">
    <source>
        <dbReference type="Proteomes" id="UP000324222"/>
    </source>
</evidence>
<gene>
    <name evidence="1" type="ORF">E2C01_007701</name>
</gene>